<sequence length="93" mass="10946">MKSFYFETVGGRLFNANFKPVGAYAGGEGVFWITESPRLLPFIEIEKYYDGSVMWDFRITEWEGEPVDQTKVLKSYILDEMIEKENKENKLDY</sequence>
<gene>
    <name evidence="1" type="ORF">IFO69_18510</name>
</gene>
<comment type="caution">
    <text evidence="1">The sequence shown here is derived from an EMBL/GenBank/DDBJ whole genome shotgun (WGS) entry which is preliminary data.</text>
</comment>
<keyword evidence="2" id="KW-1185">Reference proteome</keyword>
<dbReference type="RefSeq" id="WP_192011628.1">
    <property type="nucleotide sequence ID" value="NZ_JACYTQ010000008.1"/>
</dbReference>
<protein>
    <submittedName>
        <fullName evidence="1">Uncharacterized protein</fullName>
    </submittedName>
</protein>
<proteinExistence type="predicted"/>
<reference evidence="1 2" key="1">
    <citation type="submission" date="2020-09" db="EMBL/GenBank/DDBJ databases">
        <title>Echinicola sp. CAU 1574 isolated from sand of Sido Beach.</title>
        <authorList>
            <person name="Kim W."/>
        </authorList>
    </citation>
    <scope>NUCLEOTIDE SEQUENCE [LARGE SCALE GENOMIC DNA]</scope>
    <source>
        <strain evidence="1 2">CAU 1574</strain>
    </source>
</reference>
<evidence type="ECO:0000313" key="1">
    <source>
        <dbReference type="EMBL" id="MBD8490751.1"/>
    </source>
</evidence>
<dbReference type="EMBL" id="JACYTQ010000008">
    <property type="protein sequence ID" value="MBD8490751.1"/>
    <property type="molecule type" value="Genomic_DNA"/>
</dbReference>
<organism evidence="1 2">
    <name type="scientific">Echinicola arenosa</name>
    <dbReference type="NCBI Taxonomy" id="2774144"/>
    <lineage>
        <taxon>Bacteria</taxon>
        <taxon>Pseudomonadati</taxon>
        <taxon>Bacteroidota</taxon>
        <taxon>Cytophagia</taxon>
        <taxon>Cytophagales</taxon>
        <taxon>Cyclobacteriaceae</taxon>
        <taxon>Echinicola</taxon>
    </lineage>
</organism>
<evidence type="ECO:0000313" key="2">
    <source>
        <dbReference type="Proteomes" id="UP000647133"/>
    </source>
</evidence>
<accession>A0ABR9APP6</accession>
<name>A0ABR9APP6_9BACT</name>
<dbReference type="Proteomes" id="UP000647133">
    <property type="component" value="Unassembled WGS sequence"/>
</dbReference>